<evidence type="ECO:0000313" key="1">
    <source>
        <dbReference type="EMBL" id="CAB4204230.1"/>
    </source>
</evidence>
<proteinExistence type="predicted"/>
<protein>
    <submittedName>
        <fullName evidence="1">Uncharacterized protein</fullName>
    </submittedName>
</protein>
<dbReference type="EMBL" id="LR797338">
    <property type="protein sequence ID" value="CAB4204230.1"/>
    <property type="molecule type" value="Genomic_DNA"/>
</dbReference>
<reference evidence="1" key="1">
    <citation type="submission" date="2020-05" db="EMBL/GenBank/DDBJ databases">
        <authorList>
            <person name="Chiriac C."/>
            <person name="Salcher M."/>
            <person name="Ghai R."/>
            <person name="Kavagutti S V."/>
        </authorList>
    </citation>
    <scope>NUCLEOTIDE SEQUENCE</scope>
</reference>
<organism evidence="1">
    <name type="scientific">uncultured Caudovirales phage</name>
    <dbReference type="NCBI Taxonomy" id="2100421"/>
    <lineage>
        <taxon>Viruses</taxon>
        <taxon>Duplodnaviria</taxon>
        <taxon>Heunggongvirae</taxon>
        <taxon>Uroviricota</taxon>
        <taxon>Caudoviricetes</taxon>
        <taxon>Peduoviridae</taxon>
        <taxon>Maltschvirus</taxon>
        <taxon>Maltschvirus maltsch</taxon>
    </lineage>
</organism>
<name>A0A6J5S6V5_9CAUD</name>
<accession>A0A6J5S6V5</accession>
<sequence>MTLKDITKEQYDLYVGLLTEQQKNSLLIQQYAHDSYFNPIQDLNDNWIISIEEMINCVNEEFMWVKDLPLIIYEPKPSPIL</sequence>
<gene>
    <name evidence="1" type="ORF">UFOVP1393_36</name>
</gene>